<accession>A0A165GL98</accession>
<dbReference type="EMBL" id="KV407459">
    <property type="protein sequence ID" value="KZF22329.1"/>
    <property type="molecule type" value="Genomic_DNA"/>
</dbReference>
<dbReference type="Proteomes" id="UP000076632">
    <property type="component" value="Unassembled WGS sequence"/>
</dbReference>
<dbReference type="Pfam" id="PF13540">
    <property type="entry name" value="RCC1_2"/>
    <property type="match status" value="1"/>
</dbReference>
<dbReference type="STRING" id="1328760.A0A165GL98"/>
<feature type="region of interest" description="Disordered" evidence="2">
    <location>
        <begin position="85"/>
        <end position="108"/>
    </location>
</feature>
<dbReference type="InterPro" id="IPR000408">
    <property type="entry name" value="Reg_chr_condens"/>
</dbReference>
<protein>
    <submittedName>
        <fullName evidence="3">RCC1/BLIP-II protein</fullName>
    </submittedName>
</protein>
<dbReference type="FunFam" id="2.130.10.30:FF:000027">
    <property type="entry name" value="Protein FMP25, mitochondrial"/>
    <property type="match status" value="1"/>
</dbReference>
<organism evidence="3 4">
    <name type="scientific">Xylona heveae (strain CBS 132557 / TC161)</name>
    <dbReference type="NCBI Taxonomy" id="1328760"/>
    <lineage>
        <taxon>Eukaryota</taxon>
        <taxon>Fungi</taxon>
        <taxon>Dikarya</taxon>
        <taxon>Ascomycota</taxon>
        <taxon>Pezizomycotina</taxon>
        <taxon>Xylonomycetes</taxon>
        <taxon>Xylonales</taxon>
        <taxon>Xylonaceae</taxon>
        <taxon>Xylona</taxon>
    </lineage>
</organism>
<dbReference type="AlphaFoldDB" id="A0A165GL98"/>
<keyword evidence="4" id="KW-1185">Reference proteome</keyword>
<dbReference type="OMA" id="YDQPHEI"/>
<proteinExistence type="predicted"/>
<evidence type="ECO:0000313" key="4">
    <source>
        <dbReference type="Proteomes" id="UP000076632"/>
    </source>
</evidence>
<dbReference type="PANTHER" id="PTHR47563:SF1">
    <property type="entry name" value="PROTEIN FMP25, MITOCHONDRIAL"/>
    <property type="match status" value="1"/>
</dbReference>
<feature type="repeat" description="RCC1" evidence="1">
    <location>
        <begin position="279"/>
        <end position="342"/>
    </location>
</feature>
<dbReference type="SUPFAM" id="SSF50985">
    <property type="entry name" value="RCC1/BLIP-II"/>
    <property type="match status" value="1"/>
</dbReference>
<reference evidence="3 4" key="1">
    <citation type="journal article" date="2016" name="Fungal Biol.">
        <title>The genome of Xylona heveae provides a window into fungal endophytism.</title>
        <authorList>
            <person name="Gazis R."/>
            <person name="Kuo A."/>
            <person name="Riley R."/>
            <person name="LaButti K."/>
            <person name="Lipzen A."/>
            <person name="Lin J."/>
            <person name="Amirebrahimi M."/>
            <person name="Hesse C.N."/>
            <person name="Spatafora J.W."/>
            <person name="Henrissat B."/>
            <person name="Hainaut M."/>
            <person name="Grigoriev I.V."/>
            <person name="Hibbett D.S."/>
        </authorList>
    </citation>
    <scope>NUCLEOTIDE SEQUENCE [LARGE SCALE GENOMIC DNA]</scope>
    <source>
        <strain evidence="3 4">TC161</strain>
    </source>
</reference>
<dbReference type="RefSeq" id="XP_018187884.1">
    <property type="nucleotide sequence ID" value="XM_018334338.1"/>
</dbReference>
<dbReference type="InterPro" id="IPR009091">
    <property type="entry name" value="RCC1/BLIP-II"/>
</dbReference>
<evidence type="ECO:0000256" key="2">
    <source>
        <dbReference type="SAM" id="MobiDB-lite"/>
    </source>
</evidence>
<dbReference type="GO" id="GO:0034551">
    <property type="term" value="P:mitochondrial respiratory chain complex III assembly"/>
    <property type="evidence" value="ECO:0007669"/>
    <property type="project" value="TreeGrafter"/>
</dbReference>
<dbReference type="Gene3D" id="2.130.10.30">
    <property type="entry name" value="Regulator of chromosome condensation 1/beta-lactamase-inhibitor protein II"/>
    <property type="match status" value="1"/>
</dbReference>
<dbReference type="GeneID" id="28899475"/>
<sequence length="591" mass="64222">MFTCAATHRGLPALRQSLRPIARGVSIRHSSSGAARMGKSRNFALKIAVPTIVAAGAATIATQYDLPFGLKEAYAEAAPVHAEPEFEKPVKRKGKSKEESRDLISSQHLQVKQSWEHPGVYAWGSNKGKVAAPDSDEAVIKNPRRIPYFDGVLLRDIKLDPNFGAAVNEQGDLLQWGIDYSTETVAPTKTLRGKRLVSITLSRDRIICLSISGAVYSVPVSKDAQEKGRKPSERSWIPFWSSASPISYRVLSPKNLNWGERIVSLSGGLEHVLLLTSKGRVFSAAAGSEDFPSRGQLGIPGLTWNTRPIGSYDQCHELTALRGFDIKQVASGDYHSIVQDKDGRVFTFGDNSVGQLGLEYNPEAPFVDSPALLPIQSLYQGTGQVPKVTSIAAGGVNSFFTIDATGVALPQSEEGASSALLGRVTADTWSCGQGLWGSLGTGRWIHIQDNLVKIKALSGLFEYDETTNKVVPIRLSHLSVGATHVAAVLNNVTHLTATESTSTDDTNWGSDLLLWGANEFFQLGTGKRNNISAPTYIHPLYPASEKAEGRDKEHRLQLTPWKTIKINNRKVKVEQRVECGRNITAIYTAVG</sequence>
<name>A0A165GL98_XYLHT</name>
<evidence type="ECO:0000256" key="1">
    <source>
        <dbReference type="PROSITE-ProRule" id="PRU00235"/>
    </source>
</evidence>
<dbReference type="PANTHER" id="PTHR47563">
    <property type="entry name" value="PROTEIN FMP25, MITOCHONDRIAL"/>
    <property type="match status" value="1"/>
</dbReference>
<feature type="repeat" description="RCC1" evidence="1">
    <location>
        <begin position="343"/>
        <end position="404"/>
    </location>
</feature>
<dbReference type="GO" id="GO:0005743">
    <property type="term" value="C:mitochondrial inner membrane"/>
    <property type="evidence" value="ECO:0007669"/>
    <property type="project" value="TreeGrafter"/>
</dbReference>
<evidence type="ECO:0000313" key="3">
    <source>
        <dbReference type="EMBL" id="KZF22329.1"/>
    </source>
</evidence>
<dbReference type="FunCoup" id="A0A165GL98">
    <property type="interactions" value="19"/>
</dbReference>
<dbReference type="PROSITE" id="PS50012">
    <property type="entry name" value="RCC1_3"/>
    <property type="match status" value="2"/>
</dbReference>
<dbReference type="InParanoid" id="A0A165GL98"/>
<dbReference type="OrthoDB" id="10256179at2759"/>
<dbReference type="InterPro" id="IPR053245">
    <property type="entry name" value="MitoProcess-Associated"/>
</dbReference>
<gene>
    <name evidence="3" type="ORF">L228DRAFT_261512</name>
</gene>